<gene>
    <name evidence="2" type="ORF">OCTVUL_1B004266</name>
</gene>
<dbReference type="EMBL" id="OX597837">
    <property type="protein sequence ID" value="CAI9739957.1"/>
    <property type="molecule type" value="Genomic_DNA"/>
</dbReference>
<keyword evidence="1" id="KW-1133">Transmembrane helix</keyword>
<protein>
    <submittedName>
        <fullName evidence="2">Uncharacterized protein</fullName>
    </submittedName>
</protein>
<evidence type="ECO:0000313" key="2">
    <source>
        <dbReference type="EMBL" id="CAI9739957.1"/>
    </source>
</evidence>
<keyword evidence="1" id="KW-0472">Membrane</keyword>
<organism evidence="2 3">
    <name type="scientific">Octopus vulgaris</name>
    <name type="common">Common octopus</name>
    <dbReference type="NCBI Taxonomy" id="6645"/>
    <lineage>
        <taxon>Eukaryota</taxon>
        <taxon>Metazoa</taxon>
        <taxon>Spiralia</taxon>
        <taxon>Lophotrochozoa</taxon>
        <taxon>Mollusca</taxon>
        <taxon>Cephalopoda</taxon>
        <taxon>Coleoidea</taxon>
        <taxon>Octopodiformes</taxon>
        <taxon>Octopoda</taxon>
        <taxon>Incirrata</taxon>
        <taxon>Octopodidae</taxon>
        <taxon>Octopus</taxon>
    </lineage>
</organism>
<feature type="transmembrane region" description="Helical" evidence="1">
    <location>
        <begin position="31"/>
        <end position="50"/>
    </location>
</feature>
<feature type="transmembrane region" description="Helical" evidence="1">
    <location>
        <begin position="6"/>
        <end position="24"/>
    </location>
</feature>
<keyword evidence="1" id="KW-0812">Transmembrane</keyword>
<dbReference type="AlphaFoldDB" id="A0AA36FJI4"/>
<reference evidence="2" key="1">
    <citation type="submission" date="2023-08" db="EMBL/GenBank/DDBJ databases">
        <authorList>
            <person name="Alioto T."/>
            <person name="Alioto T."/>
            <person name="Gomez Garrido J."/>
        </authorList>
    </citation>
    <scope>NUCLEOTIDE SEQUENCE</scope>
</reference>
<sequence>MSFFALNHLIYFGGVFRFFLLPSVSSRCLKLFNLSSFPVLFWSSLLAFVSSPAYTTLVCCWALTKVDTVEQTDTPSLSLSLSFVNNYSHFIFSCVPLPP</sequence>
<proteinExistence type="predicted"/>
<evidence type="ECO:0000313" key="3">
    <source>
        <dbReference type="Proteomes" id="UP001162480"/>
    </source>
</evidence>
<evidence type="ECO:0000256" key="1">
    <source>
        <dbReference type="SAM" id="Phobius"/>
    </source>
</evidence>
<name>A0AA36FJI4_OCTVU</name>
<keyword evidence="3" id="KW-1185">Reference proteome</keyword>
<accession>A0AA36FJI4</accession>
<dbReference type="Proteomes" id="UP001162480">
    <property type="component" value="Chromosome 24"/>
</dbReference>